<feature type="transmembrane region" description="Helical" evidence="2">
    <location>
        <begin position="226"/>
        <end position="247"/>
    </location>
</feature>
<reference evidence="3" key="1">
    <citation type="submission" date="2021-05" db="EMBL/GenBank/DDBJ databases">
        <title>The genome of the haptophyte Pavlova lutheri (Diacronema luteri, Pavlovales) - a model for lipid biosynthesis in eukaryotic algae.</title>
        <authorList>
            <person name="Hulatt C.J."/>
            <person name="Posewitz M.C."/>
        </authorList>
    </citation>
    <scope>NUCLEOTIDE SEQUENCE</scope>
    <source>
        <strain evidence="3">NIVA-4/92</strain>
    </source>
</reference>
<keyword evidence="2" id="KW-1133">Transmembrane helix</keyword>
<keyword evidence="2" id="KW-0472">Membrane</keyword>
<feature type="transmembrane region" description="Helical" evidence="2">
    <location>
        <begin position="275"/>
        <end position="294"/>
    </location>
</feature>
<feature type="compositionally biased region" description="Polar residues" evidence="1">
    <location>
        <begin position="505"/>
        <end position="515"/>
    </location>
</feature>
<evidence type="ECO:0000256" key="2">
    <source>
        <dbReference type="SAM" id="Phobius"/>
    </source>
</evidence>
<evidence type="ECO:0000313" key="3">
    <source>
        <dbReference type="EMBL" id="KAG8469874.1"/>
    </source>
</evidence>
<dbReference type="InterPro" id="IPR024079">
    <property type="entry name" value="MetalloPept_cat_dom_sf"/>
</dbReference>
<feature type="region of interest" description="Disordered" evidence="1">
    <location>
        <begin position="601"/>
        <end position="631"/>
    </location>
</feature>
<dbReference type="AlphaFoldDB" id="A0A8J5XSU2"/>
<feature type="region of interest" description="Disordered" evidence="1">
    <location>
        <begin position="480"/>
        <end position="540"/>
    </location>
</feature>
<dbReference type="GO" id="GO:0008237">
    <property type="term" value="F:metallopeptidase activity"/>
    <property type="evidence" value="ECO:0007669"/>
    <property type="project" value="InterPro"/>
</dbReference>
<dbReference type="SUPFAM" id="SSF55486">
    <property type="entry name" value="Metalloproteases ('zincins'), catalytic domain"/>
    <property type="match status" value="1"/>
</dbReference>
<accession>A0A8J5XSU2</accession>
<dbReference type="Proteomes" id="UP000751190">
    <property type="component" value="Unassembled WGS sequence"/>
</dbReference>
<evidence type="ECO:0000256" key="1">
    <source>
        <dbReference type="SAM" id="MobiDB-lite"/>
    </source>
</evidence>
<keyword evidence="2" id="KW-0812">Transmembrane</keyword>
<dbReference type="OrthoDB" id="10523626at2759"/>
<dbReference type="EMBL" id="JAGTXO010000002">
    <property type="protein sequence ID" value="KAG8469874.1"/>
    <property type="molecule type" value="Genomic_DNA"/>
</dbReference>
<dbReference type="Gene3D" id="3.40.390.10">
    <property type="entry name" value="Collagenase (Catalytic Domain)"/>
    <property type="match status" value="1"/>
</dbReference>
<keyword evidence="4" id="KW-1185">Reference proteome</keyword>
<gene>
    <name evidence="3" type="ORF">KFE25_006329</name>
</gene>
<proteinExistence type="predicted"/>
<protein>
    <submittedName>
        <fullName evidence="3">Uncharacterized protein</fullName>
    </submittedName>
</protein>
<feature type="region of interest" description="Disordered" evidence="1">
    <location>
        <begin position="670"/>
        <end position="716"/>
    </location>
</feature>
<name>A0A8J5XSU2_DIALT</name>
<feature type="transmembrane region" description="Helical" evidence="2">
    <location>
        <begin position="437"/>
        <end position="459"/>
    </location>
</feature>
<sequence>MGRGLGGLRPWSAAALCLAFGAALAGGWVTLPSDYAKWEGRRYAWPISDHPLGDEGLSGGLAFAIDPAFCARLRPVFREDRPGDGSLNLYRFITCADINDALARAMTTWSSNHPYVKFYNVSDECAAEGRGRDCSIAEVYIEAASPSPSAGMDSLAAYVVHNPSWRRGYANGERWEAGVRMTNGDDSPRDWQLKFASITFHDHLCFYLDSSFCSALRAHNDRFGNVALVGSAVTFSLWASSFLFLLLRTVRFAWLAARNGLLAGLSRSATEASRWMALNYVCVFFIISPPIFWYKMFLPCIECYDFEATAAHELGHVLGFSHPDIHPAAHHVARRPPSAANCCRRSSAPAGAAYSWMDAANCSSGALQTDAVAFDANDPAISSSIMYHLTTFKSRACLSLNDLHGLLHQYPVCDDALIHQTEPLCVKAKRNIGWARALEAILPPVVFASLVLFITVSLASRIQRQQTSRELWSLAARTALDGSTGPRPREHAAKTPAAGRGLATLGTNDAPTSGARSHASRRDALSSSISTPTHGPHTPLVDAASQAAAVAAAAALTPAPCREPPALEAAHLAQVPPQELMHRTPPSKRLSTGAATRELVARAASQRQARARKLPEPTAGSPAPTQAQSDVLEKWRIYREQSRSARADGGVAHVPPLALRPHPDFLGLRSSVASDGLPRGGAPSAAGGSGSVQPMASSKGTAHAPGRASEEAQLYA</sequence>
<feature type="transmembrane region" description="Helical" evidence="2">
    <location>
        <begin position="12"/>
        <end position="31"/>
    </location>
</feature>
<evidence type="ECO:0000313" key="4">
    <source>
        <dbReference type="Proteomes" id="UP000751190"/>
    </source>
</evidence>
<organism evidence="3 4">
    <name type="scientific">Diacronema lutheri</name>
    <name type="common">Unicellular marine alga</name>
    <name type="synonym">Monochrysis lutheri</name>
    <dbReference type="NCBI Taxonomy" id="2081491"/>
    <lineage>
        <taxon>Eukaryota</taxon>
        <taxon>Haptista</taxon>
        <taxon>Haptophyta</taxon>
        <taxon>Pavlovophyceae</taxon>
        <taxon>Pavlovales</taxon>
        <taxon>Pavlovaceae</taxon>
        <taxon>Diacronema</taxon>
    </lineage>
</organism>
<comment type="caution">
    <text evidence="3">The sequence shown here is derived from an EMBL/GenBank/DDBJ whole genome shotgun (WGS) entry which is preliminary data.</text>
</comment>